<evidence type="ECO:0000313" key="7">
    <source>
        <dbReference type="EMBL" id="ASK77842.1"/>
    </source>
</evidence>
<feature type="chain" id="PRO_5013412973" description="Outer membrane protein assembly factor BamD" evidence="5">
    <location>
        <begin position="22"/>
        <end position="245"/>
    </location>
</feature>
<keyword evidence="8" id="KW-1185">Reference proteome</keyword>
<dbReference type="EMBL" id="CP022355">
    <property type="protein sequence ID" value="ASK77842.1"/>
    <property type="molecule type" value="Genomic_DNA"/>
</dbReference>
<dbReference type="KEGG" id="pmai:CF386_01565"/>
<gene>
    <name evidence="4" type="primary">bamD</name>
    <name evidence="7" type="ORF">CF386_01565</name>
</gene>
<comment type="subcellular location">
    <subcellularLocation>
        <location evidence="4">Cell outer membrane</location>
        <topology evidence="4">Lipid-anchor</topology>
    </subcellularLocation>
</comment>
<keyword evidence="4" id="KW-0449">Lipoprotein</keyword>
<evidence type="ECO:0000256" key="1">
    <source>
        <dbReference type="ARBA" id="ARBA00022729"/>
    </source>
</evidence>
<evidence type="ECO:0000256" key="3">
    <source>
        <dbReference type="ARBA" id="ARBA00023237"/>
    </source>
</evidence>
<evidence type="ECO:0000256" key="2">
    <source>
        <dbReference type="ARBA" id="ARBA00023136"/>
    </source>
</evidence>
<accession>A0A220VCD5</accession>
<evidence type="ECO:0000256" key="5">
    <source>
        <dbReference type="SAM" id="SignalP"/>
    </source>
</evidence>
<dbReference type="Pfam" id="PF13525">
    <property type="entry name" value="YfiO"/>
    <property type="match status" value="1"/>
</dbReference>
<feature type="domain" description="Outer membrane lipoprotein BamD-like" evidence="6">
    <location>
        <begin position="29"/>
        <end position="237"/>
    </location>
</feature>
<dbReference type="CDD" id="cd15830">
    <property type="entry name" value="BamD"/>
    <property type="match status" value="1"/>
</dbReference>
<dbReference type="Proteomes" id="UP000242175">
    <property type="component" value="Chromosome large"/>
</dbReference>
<name>A0A220VCD5_9GAMM</name>
<dbReference type="HAMAP" id="MF_00922">
    <property type="entry name" value="OM_assembly_BamD"/>
    <property type="match status" value="1"/>
</dbReference>
<dbReference type="GO" id="GO:0043165">
    <property type="term" value="P:Gram-negative-bacterium-type cell outer membrane assembly"/>
    <property type="evidence" value="ECO:0007669"/>
    <property type="project" value="UniProtKB-UniRule"/>
</dbReference>
<dbReference type="InterPro" id="IPR039565">
    <property type="entry name" value="BamD-like"/>
</dbReference>
<organism evidence="7 8">
    <name type="scientific">Paraphotobacterium marinum</name>
    <dbReference type="NCBI Taxonomy" id="1755811"/>
    <lineage>
        <taxon>Bacteria</taxon>
        <taxon>Pseudomonadati</taxon>
        <taxon>Pseudomonadota</taxon>
        <taxon>Gammaproteobacteria</taxon>
        <taxon>Vibrionales</taxon>
        <taxon>Vibrionaceae</taxon>
        <taxon>Paraphotobacterium</taxon>
    </lineage>
</organism>
<dbReference type="NCBIfam" id="TIGR03302">
    <property type="entry name" value="OM_YfiO"/>
    <property type="match status" value="1"/>
</dbReference>
<evidence type="ECO:0000256" key="4">
    <source>
        <dbReference type="HAMAP-Rule" id="MF_00922"/>
    </source>
</evidence>
<reference evidence="7 8" key="1">
    <citation type="journal article" date="2016" name="Int. J. Syst. Evol. Microbiol.">
        <title>Paraphotobacterium marinum gen. nov., sp. nov., a member of the family Vibrionaceae, isolated from surface seawater.</title>
        <authorList>
            <person name="Huang Z."/>
            <person name="Dong C."/>
            <person name="Shao Z."/>
        </authorList>
    </citation>
    <scope>NUCLEOTIDE SEQUENCE [LARGE SCALE GENOMIC DNA]</scope>
    <source>
        <strain evidence="7 8">NSCS20N07D</strain>
    </source>
</reference>
<comment type="similarity">
    <text evidence="4">Belongs to the BamD family.</text>
</comment>
<dbReference type="GO" id="GO:0009279">
    <property type="term" value="C:cell outer membrane"/>
    <property type="evidence" value="ECO:0007669"/>
    <property type="project" value="UniProtKB-SubCell"/>
</dbReference>
<comment type="function">
    <text evidence="4">Part of the outer membrane protein assembly complex, which is involved in assembly and insertion of beta-barrel proteins into the outer membrane.</text>
</comment>
<keyword evidence="4" id="KW-0564">Palmitate</keyword>
<dbReference type="OrthoDB" id="9779191at2"/>
<keyword evidence="3 4" id="KW-0998">Cell outer membrane</keyword>
<dbReference type="GO" id="GO:0051205">
    <property type="term" value="P:protein insertion into membrane"/>
    <property type="evidence" value="ECO:0007669"/>
    <property type="project" value="UniProtKB-UniRule"/>
</dbReference>
<dbReference type="AlphaFoldDB" id="A0A220VCD5"/>
<dbReference type="PROSITE" id="PS51257">
    <property type="entry name" value="PROKAR_LIPOPROTEIN"/>
    <property type="match status" value="1"/>
</dbReference>
<evidence type="ECO:0000313" key="8">
    <source>
        <dbReference type="Proteomes" id="UP000242175"/>
    </source>
</evidence>
<sequence length="245" mass="28691">MNVCKKILMPFLFAIMLSSCTSTDKISPDAPQSKLFNDGVSEMNNGNYASAIKNFEYIDLNYPFGIYYDQVQLNLIFSYYQNSQYNLADAQILKYEQLSPESPHSDWVLYMQGLNYQALNTNYVQYLFNVDNSDRTDQYKMKAFFAYKKLLTLYPNSLYARDAQLRMIFIKNQLAQHEYSIANYYNQKGAWISSINRAKKIQILYSDTKSAKEAINFQIQGYDKLNLNSQKKEYQKLKQLNEIKS</sequence>
<keyword evidence="2 4" id="KW-0472">Membrane</keyword>
<evidence type="ECO:0000259" key="6">
    <source>
        <dbReference type="Pfam" id="PF13525"/>
    </source>
</evidence>
<dbReference type="InterPro" id="IPR011990">
    <property type="entry name" value="TPR-like_helical_dom_sf"/>
</dbReference>
<dbReference type="Gene3D" id="1.25.40.10">
    <property type="entry name" value="Tetratricopeptide repeat domain"/>
    <property type="match status" value="1"/>
</dbReference>
<keyword evidence="1 4" id="KW-0732">Signal</keyword>
<feature type="signal peptide" evidence="5">
    <location>
        <begin position="1"/>
        <end position="21"/>
    </location>
</feature>
<dbReference type="InterPro" id="IPR017689">
    <property type="entry name" value="BamD"/>
</dbReference>
<comment type="subunit">
    <text evidence="4">Part of the Bam complex.</text>
</comment>
<proteinExistence type="inferred from homology"/>
<dbReference type="RefSeq" id="WP_089072752.1">
    <property type="nucleotide sequence ID" value="NZ_CBCSAM010000005.1"/>
</dbReference>
<protein>
    <recommendedName>
        <fullName evidence="4">Outer membrane protein assembly factor BamD</fullName>
    </recommendedName>
</protein>